<gene>
    <name evidence="4" type="ORF">ACFQE9_07890</name>
</gene>
<feature type="domain" description="ChsH2 C-terminal OB-fold" evidence="2">
    <location>
        <begin position="105"/>
        <end position="166"/>
    </location>
</feature>
<organism evidence="4 5">
    <name type="scientific">Halopenitus salinus</name>
    <dbReference type="NCBI Taxonomy" id="1198295"/>
    <lineage>
        <taxon>Archaea</taxon>
        <taxon>Methanobacteriati</taxon>
        <taxon>Methanobacteriota</taxon>
        <taxon>Stenosarchaea group</taxon>
        <taxon>Halobacteria</taxon>
        <taxon>Halobacteriales</taxon>
        <taxon>Haloferacaceae</taxon>
        <taxon>Halopenitus</taxon>
    </lineage>
</organism>
<protein>
    <submittedName>
        <fullName evidence="4">Zn-ribbon domain-containing OB-fold protein</fullName>
    </submittedName>
</protein>
<keyword evidence="5" id="KW-1185">Reference proteome</keyword>
<evidence type="ECO:0000256" key="1">
    <source>
        <dbReference type="SAM" id="MobiDB-lite"/>
    </source>
</evidence>
<dbReference type="Gene3D" id="6.10.30.10">
    <property type="match status" value="1"/>
</dbReference>
<dbReference type="EMBL" id="JBHSXL010000006">
    <property type="protein sequence ID" value="MFC6892529.1"/>
    <property type="molecule type" value="Genomic_DNA"/>
</dbReference>
<dbReference type="RefSeq" id="WP_379742876.1">
    <property type="nucleotide sequence ID" value="NZ_JBHSVN010000001.1"/>
</dbReference>
<dbReference type="PANTHER" id="PTHR34075:SF5">
    <property type="entry name" value="BLR3430 PROTEIN"/>
    <property type="match status" value="1"/>
</dbReference>
<evidence type="ECO:0000313" key="5">
    <source>
        <dbReference type="Proteomes" id="UP001596296"/>
    </source>
</evidence>
<feature type="domain" description="ChsH2 rubredoxin-like zinc ribbon" evidence="3">
    <location>
        <begin position="66"/>
        <end position="101"/>
    </location>
</feature>
<comment type="caution">
    <text evidence="4">The sequence shown here is derived from an EMBL/GenBank/DDBJ whole genome shotgun (WGS) entry which is preliminary data.</text>
</comment>
<dbReference type="AlphaFoldDB" id="A0ABD5USK6"/>
<dbReference type="PANTHER" id="PTHR34075">
    <property type="entry name" value="BLR3430 PROTEIN"/>
    <property type="match status" value="1"/>
</dbReference>
<feature type="region of interest" description="Disordered" evidence="1">
    <location>
        <begin position="1"/>
        <end position="52"/>
    </location>
</feature>
<dbReference type="InterPro" id="IPR022002">
    <property type="entry name" value="ChsH2_Znr"/>
</dbReference>
<dbReference type="Pfam" id="PF12172">
    <property type="entry name" value="zf-ChsH2"/>
    <property type="match status" value="1"/>
</dbReference>
<evidence type="ECO:0000259" key="3">
    <source>
        <dbReference type="Pfam" id="PF12172"/>
    </source>
</evidence>
<reference evidence="4 5" key="1">
    <citation type="journal article" date="2019" name="Int. J. Syst. Evol. Microbiol.">
        <title>The Global Catalogue of Microorganisms (GCM) 10K type strain sequencing project: providing services to taxonomists for standard genome sequencing and annotation.</title>
        <authorList>
            <consortium name="The Broad Institute Genomics Platform"/>
            <consortium name="The Broad Institute Genome Sequencing Center for Infectious Disease"/>
            <person name="Wu L."/>
            <person name="Ma J."/>
        </authorList>
    </citation>
    <scope>NUCLEOTIDE SEQUENCE [LARGE SCALE GENOMIC DNA]</scope>
    <source>
        <strain evidence="4 5">SKJ47</strain>
    </source>
</reference>
<evidence type="ECO:0000259" key="2">
    <source>
        <dbReference type="Pfam" id="PF01796"/>
    </source>
</evidence>
<dbReference type="SUPFAM" id="SSF50249">
    <property type="entry name" value="Nucleic acid-binding proteins"/>
    <property type="match status" value="1"/>
</dbReference>
<name>A0ABD5USK6_9EURY</name>
<dbReference type="Pfam" id="PF01796">
    <property type="entry name" value="OB_ChsH2_C"/>
    <property type="match status" value="1"/>
</dbReference>
<dbReference type="InterPro" id="IPR002878">
    <property type="entry name" value="ChsH2_C"/>
</dbReference>
<dbReference type="Proteomes" id="UP001596296">
    <property type="component" value="Unassembled WGS sequence"/>
</dbReference>
<dbReference type="InterPro" id="IPR012340">
    <property type="entry name" value="NA-bd_OB-fold"/>
</dbReference>
<dbReference type="InterPro" id="IPR052513">
    <property type="entry name" value="Thioester_dehydratase-like"/>
</dbReference>
<proteinExistence type="predicted"/>
<evidence type="ECO:0000313" key="4">
    <source>
        <dbReference type="EMBL" id="MFC6892529.1"/>
    </source>
</evidence>
<accession>A0ABD5USK6</accession>
<sequence length="193" mass="20784">MSDRNGEDPAGPPDSPTEFGPFDWPIYGSGGDDEDALEGSTEGVASGDPDRIARAKRSPFTATGFFEAVDDGTLLAGRCGECGAALLPPRPRCYRCGAREIDLEEVDPHAEIASFTRIHNPPSALSDLAPFPVAIGEFEGGVRMTARVDADYDDLAIGDPVRLEFRDPTPADEAFALSHEREWPIHVFVPDPE</sequence>